<dbReference type="PANTHER" id="PTHR30041">
    <property type="entry name" value="ARSENATE REDUCTASE"/>
    <property type="match status" value="1"/>
</dbReference>
<comment type="similarity">
    <text evidence="1 2">Belongs to the ArsC family.</text>
</comment>
<dbReference type="InterPro" id="IPR036249">
    <property type="entry name" value="Thioredoxin-like_sf"/>
</dbReference>
<protein>
    <submittedName>
        <fullName evidence="3">ArsC family transcriptional regulator</fullName>
    </submittedName>
</protein>
<comment type="caution">
    <text evidence="3">The sequence shown here is derived from an EMBL/GenBank/DDBJ whole genome shotgun (WGS) entry which is preliminary data.</text>
</comment>
<evidence type="ECO:0000256" key="1">
    <source>
        <dbReference type="ARBA" id="ARBA00007198"/>
    </source>
</evidence>
<dbReference type="NCBIfam" id="TIGR01617">
    <property type="entry name" value="arsC_related"/>
    <property type="match status" value="1"/>
</dbReference>
<dbReference type="RefSeq" id="WP_041502107.1">
    <property type="nucleotide sequence ID" value="NZ_JPIT01000007.1"/>
</dbReference>
<evidence type="ECO:0000313" key="4">
    <source>
        <dbReference type="EMBL" id="KIO47283.1"/>
    </source>
</evidence>
<proteinExistence type="inferred from homology"/>
<dbReference type="EMBL" id="JPIT01000007">
    <property type="protein sequence ID" value="KIO47283.1"/>
    <property type="molecule type" value="Genomic_DNA"/>
</dbReference>
<dbReference type="Proteomes" id="UP000031980">
    <property type="component" value="Unassembled WGS sequence"/>
</dbReference>
<keyword evidence="6" id="KW-1185">Reference proteome</keyword>
<accession>A0A0C3ND83</accession>
<evidence type="ECO:0000313" key="3">
    <source>
        <dbReference type="EMBL" id="KIO44057.1"/>
    </source>
</evidence>
<gene>
    <name evidence="3" type="ORF">BA92_11800</name>
    <name evidence="4" type="ORF">IE90_01450</name>
</gene>
<reference evidence="4 5" key="2">
    <citation type="submission" date="2014-07" db="EMBL/GenBank/DDBJ databases">
        <title>Porphyromonadaceae bacterium OUH 334697 = ATCC BAA-2682 = DSM 28341 draft genome.</title>
        <authorList>
            <person name="Sydenham T.V."/>
            <person name="Hasman H."/>
            <person name="Justesen U.S."/>
        </authorList>
    </citation>
    <scope>NUCLEOTIDE SEQUENCE [LARGE SCALE GENOMIC DNA]</scope>
    <source>
        <strain evidence="4 5">OUH 334697</strain>
    </source>
</reference>
<sequence>MSYLFLEYPKCSTCRNARKWLDQHRVLYEDRDIVVNKPTFNELKEWIIRSGLPVRSFFNTSGQLYRALQLKDKLPLLSEEEQLKLLASDGKLVKRPLLIGKDRVWVGFHVEDWENIG</sequence>
<dbReference type="EMBL" id="JPIU01000040">
    <property type="protein sequence ID" value="KIO44057.1"/>
    <property type="molecule type" value="Genomic_DNA"/>
</dbReference>
<evidence type="ECO:0000256" key="2">
    <source>
        <dbReference type="PROSITE-ProRule" id="PRU01282"/>
    </source>
</evidence>
<dbReference type="CDD" id="cd03036">
    <property type="entry name" value="ArsC_like"/>
    <property type="match status" value="1"/>
</dbReference>
<organism evidence="3 6">
    <name type="scientific">Sanguibacteroides justesenii</name>
    <dbReference type="NCBI Taxonomy" id="1547597"/>
    <lineage>
        <taxon>Bacteria</taxon>
        <taxon>Pseudomonadati</taxon>
        <taxon>Bacteroidota</taxon>
        <taxon>Bacteroidia</taxon>
        <taxon>Bacteroidales</taxon>
        <taxon>Porphyromonadaceae</taxon>
        <taxon>Sanguibacteroides</taxon>
    </lineage>
</organism>
<reference evidence="3 6" key="1">
    <citation type="submission" date="2014-07" db="EMBL/GenBank/DDBJ databases">
        <title>Porphyromonadaceae bacterium OUH 308042 = ATCC BAA-2681 = DSM 28342 draft genome.</title>
        <authorList>
            <person name="Sydenham T.V."/>
            <person name="Hasman H."/>
            <person name="Justensen U.S."/>
        </authorList>
    </citation>
    <scope>NUCLEOTIDE SEQUENCE [LARGE SCALE GENOMIC DNA]</scope>
    <source>
        <strain evidence="3 6">OUH 308042</strain>
    </source>
</reference>
<name>A0A0C3ND83_9PORP</name>
<dbReference type="InterPro" id="IPR006660">
    <property type="entry name" value="Arsenate_reductase-like"/>
</dbReference>
<dbReference type="AlphaFoldDB" id="A0A0C3ND83"/>
<dbReference type="PANTHER" id="PTHR30041:SF8">
    <property type="entry name" value="PROTEIN YFFB"/>
    <property type="match status" value="1"/>
</dbReference>
<dbReference type="InterPro" id="IPR006504">
    <property type="entry name" value="Tscrpt_reg_Spx/MgsR"/>
</dbReference>
<dbReference type="Pfam" id="PF03960">
    <property type="entry name" value="ArsC"/>
    <property type="match status" value="1"/>
</dbReference>
<dbReference type="Proteomes" id="UP000031937">
    <property type="component" value="Unassembled WGS sequence"/>
</dbReference>
<evidence type="ECO:0000313" key="5">
    <source>
        <dbReference type="Proteomes" id="UP000031937"/>
    </source>
</evidence>
<dbReference type="SUPFAM" id="SSF52833">
    <property type="entry name" value="Thioredoxin-like"/>
    <property type="match status" value="1"/>
</dbReference>
<dbReference type="Gene3D" id="3.40.30.10">
    <property type="entry name" value="Glutaredoxin"/>
    <property type="match status" value="1"/>
</dbReference>
<dbReference type="PROSITE" id="PS51353">
    <property type="entry name" value="ARSC"/>
    <property type="match status" value="1"/>
</dbReference>
<evidence type="ECO:0000313" key="6">
    <source>
        <dbReference type="Proteomes" id="UP000031980"/>
    </source>
</evidence>